<feature type="compositionally biased region" description="Basic and acidic residues" evidence="1">
    <location>
        <begin position="144"/>
        <end position="153"/>
    </location>
</feature>
<feature type="region of interest" description="Disordered" evidence="1">
    <location>
        <begin position="123"/>
        <end position="153"/>
    </location>
</feature>
<keyword evidence="2" id="KW-0812">Transmembrane</keyword>
<evidence type="ECO:0000313" key="4">
    <source>
        <dbReference type="EMBL" id="KAJ7313298.1"/>
    </source>
</evidence>
<reference evidence="4" key="1">
    <citation type="journal article" date="2023" name="DNA Res.">
        <title>Chromosome-level genome assembly of Phrynocephalus forsythii using third-generation DNA sequencing and Hi-C analysis.</title>
        <authorList>
            <person name="Qi Y."/>
            <person name="Zhao W."/>
            <person name="Zhao Y."/>
            <person name="Niu C."/>
            <person name="Cao S."/>
            <person name="Zhang Y."/>
        </authorList>
    </citation>
    <scope>NUCLEOTIDE SEQUENCE</scope>
    <source>
        <tissue evidence="4">Muscle</tissue>
    </source>
</reference>
<feature type="signal peptide" evidence="3">
    <location>
        <begin position="1"/>
        <end position="16"/>
    </location>
</feature>
<gene>
    <name evidence="4" type="ORF">JRQ81_004586</name>
</gene>
<accession>A0A9Q0XHF9</accession>
<keyword evidence="2" id="KW-0472">Membrane</keyword>
<name>A0A9Q0XHF9_9SAUR</name>
<sequence>MAMWLLSFLLIAGTFGSQTKRQRVSRVTPGQAARQEEGAAAVGVIKAGGHQADCLFLLLPWALVLGISFALYTLFTQGQQGGKAGADLDITTEEELLGEILGVLWILQGRLWQMVRERRKQQHHQHCSKAKGAAAPGCWTPAQEDTKERLDLT</sequence>
<organism evidence="4 5">
    <name type="scientific">Phrynocephalus forsythii</name>
    <dbReference type="NCBI Taxonomy" id="171643"/>
    <lineage>
        <taxon>Eukaryota</taxon>
        <taxon>Metazoa</taxon>
        <taxon>Chordata</taxon>
        <taxon>Craniata</taxon>
        <taxon>Vertebrata</taxon>
        <taxon>Euteleostomi</taxon>
        <taxon>Lepidosauria</taxon>
        <taxon>Squamata</taxon>
        <taxon>Bifurcata</taxon>
        <taxon>Unidentata</taxon>
        <taxon>Episquamata</taxon>
        <taxon>Toxicofera</taxon>
        <taxon>Iguania</taxon>
        <taxon>Acrodonta</taxon>
        <taxon>Agamidae</taxon>
        <taxon>Agaminae</taxon>
        <taxon>Phrynocephalus</taxon>
    </lineage>
</organism>
<dbReference type="EMBL" id="JAPFRF010000012">
    <property type="protein sequence ID" value="KAJ7313298.1"/>
    <property type="molecule type" value="Genomic_DNA"/>
</dbReference>
<keyword evidence="2" id="KW-1133">Transmembrane helix</keyword>
<feature type="transmembrane region" description="Helical" evidence="2">
    <location>
        <begin position="55"/>
        <end position="75"/>
    </location>
</feature>
<dbReference type="Proteomes" id="UP001142489">
    <property type="component" value="Unassembled WGS sequence"/>
</dbReference>
<evidence type="ECO:0000313" key="5">
    <source>
        <dbReference type="Proteomes" id="UP001142489"/>
    </source>
</evidence>
<dbReference type="AlphaFoldDB" id="A0A9Q0XHF9"/>
<feature type="chain" id="PRO_5040196533" evidence="3">
    <location>
        <begin position="17"/>
        <end position="153"/>
    </location>
</feature>
<keyword evidence="5" id="KW-1185">Reference proteome</keyword>
<evidence type="ECO:0000256" key="3">
    <source>
        <dbReference type="SAM" id="SignalP"/>
    </source>
</evidence>
<keyword evidence="3" id="KW-0732">Signal</keyword>
<protein>
    <submittedName>
        <fullName evidence="4">Uncharacterized protein</fullName>
    </submittedName>
</protein>
<evidence type="ECO:0000256" key="2">
    <source>
        <dbReference type="SAM" id="Phobius"/>
    </source>
</evidence>
<evidence type="ECO:0000256" key="1">
    <source>
        <dbReference type="SAM" id="MobiDB-lite"/>
    </source>
</evidence>
<comment type="caution">
    <text evidence="4">The sequence shown here is derived from an EMBL/GenBank/DDBJ whole genome shotgun (WGS) entry which is preliminary data.</text>
</comment>
<proteinExistence type="predicted"/>